<organism evidence="2 3">
    <name type="scientific">Staurois parvus</name>
    <dbReference type="NCBI Taxonomy" id="386267"/>
    <lineage>
        <taxon>Eukaryota</taxon>
        <taxon>Metazoa</taxon>
        <taxon>Chordata</taxon>
        <taxon>Craniata</taxon>
        <taxon>Vertebrata</taxon>
        <taxon>Euteleostomi</taxon>
        <taxon>Amphibia</taxon>
        <taxon>Batrachia</taxon>
        <taxon>Anura</taxon>
        <taxon>Neobatrachia</taxon>
        <taxon>Ranoidea</taxon>
        <taxon>Ranidae</taxon>
        <taxon>Staurois</taxon>
    </lineage>
</organism>
<keyword evidence="3" id="KW-1185">Reference proteome</keyword>
<accession>A0ABN9D5S9</accession>
<evidence type="ECO:0000256" key="1">
    <source>
        <dbReference type="SAM" id="Phobius"/>
    </source>
</evidence>
<sequence length="44" mass="4955">MYRWGVGVVHCTAMWCIPLFYCVFCLGAKLLWDVCVCVLACPSP</sequence>
<gene>
    <name evidence="2" type="ORF">SPARVUS_LOCUS6504314</name>
</gene>
<dbReference type="EMBL" id="CATNWA010014090">
    <property type="protein sequence ID" value="CAI9567304.1"/>
    <property type="molecule type" value="Genomic_DNA"/>
</dbReference>
<dbReference type="Proteomes" id="UP001162483">
    <property type="component" value="Unassembled WGS sequence"/>
</dbReference>
<protein>
    <submittedName>
        <fullName evidence="2">Uncharacterized protein</fullName>
    </submittedName>
</protein>
<evidence type="ECO:0000313" key="2">
    <source>
        <dbReference type="EMBL" id="CAI9567304.1"/>
    </source>
</evidence>
<keyword evidence="1" id="KW-0472">Membrane</keyword>
<evidence type="ECO:0000313" key="3">
    <source>
        <dbReference type="Proteomes" id="UP001162483"/>
    </source>
</evidence>
<keyword evidence="1" id="KW-0812">Transmembrane</keyword>
<name>A0ABN9D5S9_9NEOB</name>
<reference evidence="2" key="1">
    <citation type="submission" date="2023-05" db="EMBL/GenBank/DDBJ databases">
        <authorList>
            <person name="Stuckert A."/>
        </authorList>
    </citation>
    <scope>NUCLEOTIDE SEQUENCE</scope>
</reference>
<comment type="caution">
    <text evidence="2">The sequence shown here is derived from an EMBL/GenBank/DDBJ whole genome shotgun (WGS) entry which is preliminary data.</text>
</comment>
<keyword evidence="1" id="KW-1133">Transmembrane helix</keyword>
<feature type="transmembrane region" description="Helical" evidence="1">
    <location>
        <begin position="12"/>
        <end position="32"/>
    </location>
</feature>
<proteinExistence type="predicted"/>